<dbReference type="AlphaFoldDB" id="A0A5N6PAQ0"/>
<gene>
    <name evidence="1" type="ORF">E3N88_13563</name>
</gene>
<protein>
    <submittedName>
        <fullName evidence="1">Uncharacterized protein</fullName>
    </submittedName>
</protein>
<organism evidence="1 2">
    <name type="scientific">Mikania micrantha</name>
    <name type="common">bitter vine</name>
    <dbReference type="NCBI Taxonomy" id="192012"/>
    <lineage>
        <taxon>Eukaryota</taxon>
        <taxon>Viridiplantae</taxon>
        <taxon>Streptophyta</taxon>
        <taxon>Embryophyta</taxon>
        <taxon>Tracheophyta</taxon>
        <taxon>Spermatophyta</taxon>
        <taxon>Magnoliopsida</taxon>
        <taxon>eudicotyledons</taxon>
        <taxon>Gunneridae</taxon>
        <taxon>Pentapetalae</taxon>
        <taxon>asterids</taxon>
        <taxon>campanulids</taxon>
        <taxon>Asterales</taxon>
        <taxon>Asteraceae</taxon>
        <taxon>Asteroideae</taxon>
        <taxon>Heliantheae alliance</taxon>
        <taxon>Eupatorieae</taxon>
        <taxon>Mikania</taxon>
    </lineage>
</organism>
<dbReference type="OrthoDB" id="1937321at2759"/>
<name>A0A5N6PAQ0_9ASTR</name>
<sequence>MLLIVVCHGDSEITSRQKQQSSAGVVTNGCVEFPMRIERSVYETGSYGDNSSSILAEKRTRRKPPLNDFRYYNGGWNWARFAANGHGLERLWFRRTLLPSFSDILTKQPPD</sequence>
<keyword evidence="2" id="KW-1185">Reference proteome</keyword>
<comment type="caution">
    <text evidence="1">The sequence shown here is derived from an EMBL/GenBank/DDBJ whole genome shotgun (WGS) entry which is preliminary data.</text>
</comment>
<evidence type="ECO:0000313" key="1">
    <source>
        <dbReference type="EMBL" id="KAD5962090.1"/>
    </source>
</evidence>
<proteinExistence type="predicted"/>
<dbReference type="EMBL" id="SZYD01000006">
    <property type="protein sequence ID" value="KAD5962090.1"/>
    <property type="molecule type" value="Genomic_DNA"/>
</dbReference>
<dbReference type="Proteomes" id="UP000326396">
    <property type="component" value="Linkage Group LG14"/>
</dbReference>
<reference evidence="1 2" key="1">
    <citation type="submission" date="2019-05" db="EMBL/GenBank/DDBJ databases">
        <title>Mikania micrantha, genome provides insights into the molecular mechanism of rapid growth.</title>
        <authorList>
            <person name="Liu B."/>
        </authorList>
    </citation>
    <scope>NUCLEOTIDE SEQUENCE [LARGE SCALE GENOMIC DNA]</scope>
    <source>
        <strain evidence="1">NLD-2019</strain>
        <tissue evidence="1">Leaf</tissue>
    </source>
</reference>
<evidence type="ECO:0000313" key="2">
    <source>
        <dbReference type="Proteomes" id="UP000326396"/>
    </source>
</evidence>
<accession>A0A5N6PAQ0</accession>